<reference evidence="2" key="2">
    <citation type="submission" date="2015-08" db="UniProtKB">
        <authorList>
            <consortium name="WormBaseParasite"/>
        </authorList>
    </citation>
    <scope>IDENTIFICATION</scope>
</reference>
<evidence type="ECO:0000313" key="1">
    <source>
        <dbReference type="Proteomes" id="UP000035680"/>
    </source>
</evidence>
<reference evidence="1" key="1">
    <citation type="submission" date="2014-07" db="EMBL/GenBank/DDBJ databases">
        <authorList>
            <person name="Martin A.A"/>
            <person name="De Silva N."/>
        </authorList>
    </citation>
    <scope>NUCLEOTIDE SEQUENCE</scope>
</reference>
<organism evidence="1 2">
    <name type="scientific">Strongyloides venezuelensis</name>
    <name type="common">Threadworm</name>
    <dbReference type="NCBI Taxonomy" id="75913"/>
    <lineage>
        <taxon>Eukaryota</taxon>
        <taxon>Metazoa</taxon>
        <taxon>Ecdysozoa</taxon>
        <taxon>Nematoda</taxon>
        <taxon>Chromadorea</taxon>
        <taxon>Rhabditida</taxon>
        <taxon>Tylenchina</taxon>
        <taxon>Panagrolaimomorpha</taxon>
        <taxon>Strongyloidoidea</taxon>
        <taxon>Strongyloididae</taxon>
        <taxon>Strongyloides</taxon>
    </lineage>
</organism>
<proteinExistence type="predicted"/>
<protein>
    <submittedName>
        <fullName evidence="2">SAP domain-containing protein</fullName>
    </submittedName>
</protein>
<dbReference type="AlphaFoldDB" id="A0A0K0FEE2"/>
<name>A0A0K0FEE2_STRVS</name>
<dbReference type="Proteomes" id="UP000035680">
    <property type="component" value="Unassembled WGS sequence"/>
</dbReference>
<sequence length="103" mass="11412">MNRELILSLNLKPTLVKACKELGFQTSETKAEFVDRLILNKAKLEEVGVLLSKEQLDPEDLNDTFLSGDSDVTVKNSDVNVKSDDVADKNESIGKAKLVIYSK</sequence>
<dbReference type="WBParaSite" id="SVE_0722100.1">
    <property type="protein sequence ID" value="SVE_0722100.1"/>
    <property type="gene ID" value="SVE_0722100"/>
</dbReference>
<evidence type="ECO:0000313" key="2">
    <source>
        <dbReference type="WBParaSite" id="SVE_0722100.1"/>
    </source>
</evidence>
<keyword evidence="1" id="KW-1185">Reference proteome</keyword>
<accession>A0A0K0FEE2</accession>